<dbReference type="HAMAP" id="MF_00226_B">
    <property type="entry name" value="CinA_B"/>
    <property type="match status" value="1"/>
</dbReference>
<protein>
    <recommendedName>
        <fullName evidence="1">CinA-like protein</fullName>
    </recommendedName>
</protein>
<keyword evidence="4" id="KW-1185">Reference proteome</keyword>
<dbReference type="InterPro" id="IPR008135">
    <property type="entry name" value="Competence-induced_CinA"/>
</dbReference>
<reference evidence="3 4" key="1">
    <citation type="submission" date="2016-04" db="EMBL/GenBank/DDBJ databases">
        <title>Chloroflexus islandicus sp. nov., a thermophilic filamentous anoxygenic phototrophic bacterium from geyser Strokkur (Iceland).</title>
        <authorList>
            <person name="Gaisin V.A."/>
            <person name="Kalashnikov A.M."/>
            <person name="Sukhacheva M.V."/>
            <person name="Grouzdev D.S."/>
            <person name="Ivanov T.M."/>
            <person name="Kuznetsov B."/>
            <person name="Gorlenko V.M."/>
        </authorList>
    </citation>
    <scope>NUCLEOTIDE SEQUENCE [LARGE SCALE GENOMIC DNA]</scope>
    <source>
        <strain evidence="4">isl-2</strain>
    </source>
</reference>
<dbReference type="SUPFAM" id="SSF53218">
    <property type="entry name" value="Molybdenum cofactor biosynthesis proteins"/>
    <property type="match status" value="1"/>
</dbReference>
<dbReference type="SMART" id="SM00852">
    <property type="entry name" value="MoCF_biosynth"/>
    <property type="match status" value="1"/>
</dbReference>
<dbReference type="PIRSF" id="PIRSF006728">
    <property type="entry name" value="CinA"/>
    <property type="match status" value="1"/>
</dbReference>
<name>A0A178LU49_9CHLR</name>
<dbReference type="InterPro" id="IPR041424">
    <property type="entry name" value="CinA_KH"/>
</dbReference>
<dbReference type="InterPro" id="IPR036425">
    <property type="entry name" value="MoaB/Mog-like_dom_sf"/>
</dbReference>
<evidence type="ECO:0000313" key="4">
    <source>
        <dbReference type="Proteomes" id="UP000078287"/>
    </source>
</evidence>
<dbReference type="Gene3D" id="3.40.980.10">
    <property type="entry name" value="MoaB/Mog-like domain"/>
    <property type="match status" value="1"/>
</dbReference>
<evidence type="ECO:0000259" key="2">
    <source>
        <dbReference type="SMART" id="SM00852"/>
    </source>
</evidence>
<dbReference type="Proteomes" id="UP000078287">
    <property type="component" value="Unassembled WGS sequence"/>
</dbReference>
<dbReference type="Pfam" id="PF18146">
    <property type="entry name" value="CinA_KH"/>
    <property type="match status" value="1"/>
</dbReference>
<dbReference type="InterPro" id="IPR001453">
    <property type="entry name" value="MoaB/Mog_dom"/>
</dbReference>
<dbReference type="NCBIfam" id="TIGR00177">
    <property type="entry name" value="molyb_syn"/>
    <property type="match status" value="1"/>
</dbReference>
<dbReference type="OrthoDB" id="9801454at2"/>
<dbReference type="InterPro" id="IPR050101">
    <property type="entry name" value="CinA"/>
</dbReference>
<evidence type="ECO:0000313" key="3">
    <source>
        <dbReference type="EMBL" id="OAN37140.1"/>
    </source>
</evidence>
<dbReference type="EMBL" id="LWQS01000114">
    <property type="protein sequence ID" value="OAN37140.1"/>
    <property type="molecule type" value="Genomic_DNA"/>
</dbReference>
<proteinExistence type="inferred from homology"/>
<organism evidence="3 4">
    <name type="scientific">Chloroflexus islandicus</name>
    <dbReference type="NCBI Taxonomy" id="1707952"/>
    <lineage>
        <taxon>Bacteria</taxon>
        <taxon>Bacillati</taxon>
        <taxon>Chloroflexota</taxon>
        <taxon>Chloroflexia</taxon>
        <taxon>Chloroflexales</taxon>
        <taxon>Chloroflexineae</taxon>
        <taxon>Chloroflexaceae</taxon>
        <taxon>Chloroflexus</taxon>
    </lineage>
</organism>
<dbReference type="CDD" id="cd00885">
    <property type="entry name" value="cinA"/>
    <property type="match status" value="1"/>
</dbReference>
<evidence type="ECO:0000256" key="1">
    <source>
        <dbReference type="HAMAP-Rule" id="MF_00226"/>
    </source>
</evidence>
<comment type="caution">
    <text evidence="3">The sequence shown here is derived from an EMBL/GenBank/DDBJ whole genome shotgun (WGS) entry which is preliminary data.</text>
</comment>
<dbReference type="Pfam" id="PF00994">
    <property type="entry name" value="MoCF_biosynth"/>
    <property type="match status" value="1"/>
</dbReference>
<comment type="similarity">
    <text evidence="1">Belongs to the CinA family.</text>
</comment>
<feature type="domain" description="MoaB/Mog" evidence="2">
    <location>
        <begin position="4"/>
        <end position="170"/>
    </location>
</feature>
<dbReference type="NCBIfam" id="TIGR00200">
    <property type="entry name" value="cinA_nterm"/>
    <property type="match status" value="1"/>
</dbReference>
<dbReference type="Gene3D" id="3.30.70.2860">
    <property type="match status" value="1"/>
</dbReference>
<dbReference type="PANTHER" id="PTHR13939">
    <property type="entry name" value="NICOTINAMIDE-NUCLEOTIDE AMIDOHYDROLASE PNCC"/>
    <property type="match status" value="1"/>
</dbReference>
<sequence length="395" mass="42711">MDAEIIAIGSELLLGVTIDTNSAYLARQLAAAGVNVYRKTVVGDNAARIEQAVREALDRADLVICTGGLGPTLDDVTREAVAAAFDRPLEFHQELLDQIAARFAAMNRPMSESNRRQAYVPAGARVIPNPRGTAPAFLVEDARGTVIVLPGVPSEMRYLFETAVIPYLREERGITTVILVRTLHAVGLGESVIGERIADLMQQANPTVGISAKRARYELRIGARAESQAEAEAMIAQTEAIIRERLGQYLLGAEELPVVVARLLRERNLTLALYEGIIQAPVLHALLAAPEIEQRLRGVEIHPLDRPADEQAASDLAAAGASTVADHWQSDLALGVQPASIPNEQGFTAVAFALVTPNGERRLTRPFDLRSAEGREFIGTAALDLLRRYLAGEPE</sequence>
<dbReference type="PANTHER" id="PTHR13939:SF0">
    <property type="entry name" value="NMN AMIDOHYDROLASE-LIKE PROTEIN YFAY"/>
    <property type="match status" value="1"/>
</dbReference>
<dbReference type="AlphaFoldDB" id="A0A178LU49"/>
<dbReference type="STRING" id="1707952.A6A03_05720"/>
<dbReference type="RefSeq" id="WP_066791505.1">
    <property type="nucleotide sequence ID" value="NZ_LWQS01000114.1"/>
</dbReference>
<accession>A0A178LU49</accession>
<gene>
    <name evidence="3" type="ORF">A6A03_05720</name>
</gene>